<feature type="transmembrane region" description="Helical" evidence="7">
    <location>
        <begin position="35"/>
        <end position="55"/>
    </location>
</feature>
<evidence type="ECO:0000256" key="7">
    <source>
        <dbReference type="SAM" id="Phobius"/>
    </source>
</evidence>
<feature type="transmembrane region" description="Helical" evidence="7">
    <location>
        <begin position="166"/>
        <end position="185"/>
    </location>
</feature>
<dbReference type="EMBL" id="GFDF01011145">
    <property type="protein sequence ID" value="JAV02939.1"/>
    <property type="molecule type" value="Transcribed_RNA"/>
</dbReference>
<dbReference type="GO" id="GO:0015459">
    <property type="term" value="F:potassium channel regulator activity"/>
    <property type="evidence" value="ECO:0007669"/>
    <property type="project" value="TreeGrafter"/>
</dbReference>
<dbReference type="GO" id="GO:0005886">
    <property type="term" value="C:plasma membrane"/>
    <property type="evidence" value="ECO:0007669"/>
    <property type="project" value="TreeGrafter"/>
</dbReference>
<feature type="transmembrane region" description="Helical" evidence="7">
    <location>
        <begin position="67"/>
        <end position="88"/>
    </location>
</feature>
<evidence type="ECO:0000256" key="2">
    <source>
        <dbReference type="ARBA" id="ARBA00009172"/>
    </source>
</evidence>
<dbReference type="PANTHER" id="PTHR19444">
    <property type="entry name" value="UNC-93 RELATED"/>
    <property type="match status" value="1"/>
</dbReference>
<reference evidence="8" key="1">
    <citation type="submission" date="2016-12" db="EMBL/GenBank/DDBJ databases">
        <title>An insight into the sialome and mialome of the sand fly, Nyssomyia neivai.</title>
        <authorList>
            <person name="Sebastian V."/>
            <person name="Goulart T.M."/>
            <person name="Oliveira W."/>
            <person name="Calvo E."/>
            <person name="Oliveira L.F."/>
            <person name="Pinto M.C."/>
            <person name="Rosselino A.M."/>
            <person name="Ribeiro J.M."/>
        </authorList>
    </citation>
    <scope>NUCLEOTIDE SEQUENCE</scope>
</reference>
<proteinExistence type="inferred from homology"/>
<feature type="transmembrane region" description="Helical" evidence="7">
    <location>
        <begin position="363"/>
        <end position="384"/>
    </location>
</feature>
<comment type="similarity">
    <text evidence="2">Belongs to the unc-93 family.</text>
</comment>
<dbReference type="GO" id="GO:0055120">
    <property type="term" value="C:striated muscle dense body"/>
    <property type="evidence" value="ECO:0007669"/>
    <property type="project" value="TreeGrafter"/>
</dbReference>
<evidence type="ECO:0000256" key="4">
    <source>
        <dbReference type="ARBA" id="ARBA00022989"/>
    </source>
</evidence>
<comment type="subcellular location">
    <subcellularLocation>
        <location evidence="1">Membrane</location>
        <topology evidence="1">Multi-pass membrane protein</topology>
    </subcellularLocation>
</comment>
<dbReference type="InterPro" id="IPR036259">
    <property type="entry name" value="MFS_trans_sf"/>
</dbReference>
<keyword evidence="3 7" id="KW-0812">Transmembrane</keyword>
<dbReference type="GO" id="GO:0006937">
    <property type="term" value="P:regulation of muscle contraction"/>
    <property type="evidence" value="ECO:0007669"/>
    <property type="project" value="TreeGrafter"/>
</dbReference>
<feature type="transmembrane region" description="Helical" evidence="7">
    <location>
        <begin position="454"/>
        <end position="471"/>
    </location>
</feature>
<feature type="transmembrane region" description="Helical" evidence="7">
    <location>
        <begin position="124"/>
        <end position="145"/>
    </location>
</feature>
<dbReference type="InterPro" id="IPR010291">
    <property type="entry name" value="Ion_channel_UNC-93"/>
</dbReference>
<dbReference type="GO" id="GO:0043266">
    <property type="term" value="P:regulation of potassium ion transport"/>
    <property type="evidence" value="ECO:0007669"/>
    <property type="project" value="TreeGrafter"/>
</dbReference>
<dbReference type="AlphaFoldDB" id="A0A1L8D8Y9"/>
<evidence type="ECO:0000256" key="3">
    <source>
        <dbReference type="ARBA" id="ARBA00022692"/>
    </source>
</evidence>
<name>A0A1L8D8Y9_9DIPT</name>
<keyword evidence="4 7" id="KW-1133">Transmembrane helix</keyword>
<protein>
    <submittedName>
        <fullName evidence="8">Putative conserved plasma membrane protein</fullName>
    </submittedName>
</protein>
<dbReference type="Gene3D" id="1.20.1250.20">
    <property type="entry name" value="MFS general substrate transporter like domains"/>
    <property type="match status" value="1"/>
</dbReference>
<evidence type="ECO:0000313" key="8">
    <source>
        <dbReference type="EMBL" id="JAV02939.1"/>
    </source>
</evidence>
<feature type="transmembrane region" description="Helical" evidence="7">
    <location>
        <begin position="100"/>
        <end position="118"/>
    </location>
</feature>
<evidence type="ECO:0000256" key="5">
    <source>
        <dbReference type="ARBA" id="ARBA00023136"/>
    </source>
</evidence>
<keyword evidence="5 7" id="KW-0472">Membrane</keyword>
<evidence type="ECO:0000256" key="6">
    <source>
        <dbReference type="SAM" id="MobiDB-lite"/>
    </source>
</evidence>
<feature type="transmembrane region" description="Helical" evidence="7">
    <location>
        <begin position="335"/>
        <end position="356"/>
    </location>
</feature>
<feature type="transmembrane region" description="Helical" evidence="7">
    <location>
        <begin position="301"/>
        <end position="323"/>
    </location>
</feature>
<evidence type="ECO:0000256" key="1">
    <source>
        <dbReference type="ARBA" id="ARBA00004141"/>
    </source>
</evidence>
<dbReference type="SUPFAM" id="SSF103473">
    <property type="entry name" value="MFS general substrate transporter"/>
    <property type="match status" value="1"/>
</dbReference>
<organism evidence="8">
    <name type="scientific">Nyssomyia neivai</name>
    <dbReference type="NCBI Taxonomy" id="330878"/>
    <lineage>
        <taxon>Eukaryota</taxon>
        <taxon>Metazoa</taxon>
        <taxon>Ecdysozoa</taxon>
        <taxon>Arthropoda</taxon>
        <taxon>Hexapoda</taxon>
        <taxon>Insecta</taxon>
        <taxon>Pterygota</taxon>
        <taxon>Neoptera</taxon>
        <taxon>Endopterygota</taxon>
        <taxon>Diptera</taxon>
        <taxon>Nematocera</taxon>
        <taxon>Psychodoidea</taxon>
        <taxon>Psychodidae</taxon>
        <taxon>Nyssomyia</taxon>
    </lineage>
</organism>
<sequence length="500" mass="54308">MPSRELSDTQNGVASRDEHATEVVAPFSPHENLRIIKNVIILGFAFMVHFTAFHGTSNLQSSVNSDASLGTFTLAAIYGSLILSNIFLPAAVIRWLGCKWTIALSFIAYMPFIASQFYPRAYTLLPAGLAVGFGGGPLWCAKCTYLTVVAEAFTRFGGNREKTEVAVVRFFGLFFVFYQMAQVWGNLISSSVLSHLTGDSVIPSIAPNSSVRDVSAICGSNFCPSTVSAMENANLRPPEPRHIHILSGIFLVCMVVACLAVTFGVDSLTRYEKKRRGAIAGQSGLKLLAVTLRQLKERYQLLLLPITAFIGAEQAFVAVDFTASFVACGWGISKIGYAMIFFGVANAAGSALAGALTKITGRLPVLVGNLLLHTSLIMWMQLWTPTPSSGVIYCCMAALWGLADGVWLVQVNALSGVLFPGKEEAAFSNFRLWESSGSVVTYILSPYLCSQTKLYMLLVLMFVGMAGFASIEVMERKQKKNPPNEKSFELVDANDELEKN</sequence>
<feature type="region of interest" description="Disordered" evidence="6">
    <location>
        <begin position="479"/>
        <end position="500"/>
    </location>
</feature>
<dbReference type="PANTHER" id="PTHR19444:SF50">
    <property type="match status" value="1"/>
</dbReference>
<dbReference type="Pfam" id="PF05978">
    <property type="entry name" value="UNC-93"/>
    <property type="match status" value="1"/>
</dbReference>
<feature type="transmembrane region" description="Helical" evidence="7">
    <location>
        <begin position="243"/>
        <end position="265"/>
    </location>
</feature>
<accession>A0A1L8D8Y9</accession>
<dbReference type="InterPro" id="IPR051951">
    <property type="entry name" value="UNC-93_regulatory"/>
</dbReference>